<evidence type="ECO:0000259" key="1">
    <source>
        <dbReference type="Pfam" id="PF06452"/>
    </source>
</evidence>
<protein>
    <recommendedName>
        <fullName evidence="1">Carbohydrate-binding domain-containing protein</fullName>
    </recommendedName>
</protein>
<dbReference type="Proteomes" id="UP000319383">
    <property type="component" value="Chromosome"/>
</dbReference>
<dbReference type="EMBL" id="CP036276">
    <property type="protein sequence ID" value="QDU46120.1"/>
    <property type="molecule type" value="Genomic_DNA"/>
</dbReference>
<dbReference type="Gene3D" id="2.60.40.1190">
    <property type="match status" value="1"/>
</dbReference>
<dbReference type="Pfam" id="PF06452">
    <property type="entry name" value="CBM9_1"/>
    <property type="match status" value="1"/>
</dbReference>
<dbReference type="RefSeq" id="WP_145378640.1">
    <property type="nucleotide sequence ID" value="NZ_CP036276.1"/>
</dbReference>
<dbReference type="GO" id="GO:0016052">
    <property type="term" value="P:carbohydrate catabolic process"/>
    <property type="evidence" value="ECO:0007669"/>
    <property type="project" value="InterPro"/>
</dbReference>
<gene>
    <name evidence="2" type="ORF">Mal52_46170</name>
</gene>
<proteinExistence type="predicted"/>
<dbReference type="AlphaFoldDB" id="A0A517ZUI1"/>
<dbReference type="InterPro" id="IPR010502">
    <property type="entry name" value="Carb-bd_dom_fam9"/>
</dbReference>
<feature type="domain" description="Carbohydrate-binding" evidence="1">
    <location>
        <begin position="52"/>
        <end position="253"/>
    </location>
</feature>
<dbReference type="PANTHER" id="PTHR35532:SF5">
    <property type="entry name" value="CARBOHYDRATE-BINDING DOMAIN-CONTAINING PROTEIN"/>
    <property type="match status" value="1"/>
</dbReference>
<dbReference type="CDD" id="cd09620">
    <property type="entry name" value="CBM9_like_3"/>
    <property type="match status" value="1"/>
</dbReference>
<reference evidence="2 3" key="1">
    <citation type="submission" date="2019-02" db="EMBL/GenBank/DDBJ databases">
        <title>Deep-cultivation of Planctomycetes and their phenomic and genomic characterization uncovers novel biology.</title>
        <authorList>
            <person name="Wiegand S."/>
            <person name="Jogler M."/>
            <person name="Boedeker C."/>
            <person name="Pinto D."/>
            <person name="Vollmers J."/>
            <person name="Rivas-Marin E."/>
            <person name="Kohn T."/>
            <person name="Peeters S.H."/>
            <person name="Heuer A."/>
            <person name="Rast P."/>
            <person name="Oberbeckmann S."/>
            <person name="Bunk B."/>
            <person name="Jeske O."/>
            <person name="Meyerdierks A."/>
            <person name="Storesund J.E."/>
            <person name="Kallscheuer N."/>
            <person name="Luecker S."/>
            <person name="Lage O.M."/>
            <person name="Pohl T."/>
            <person name="Merkel B.J."/>
            <person name="Hornburger P."/>
            <person name="Mueller R.-W."/>
            <person name="Bruemmer F."/>
            <person name="Labrenz M."/>
            <person name="Spormann A.M."/>
            <person name="Op den Camp H."/>
            <person name="Overmann J."/>
            <person name="Amann R."/>
            <person name="Jetten M.S.M."/>
            <person name="Mascher T."/>
            <person name="Medema M.H."/>
            <person name="Devos D.P."/>
            <person name="Kaster A.-K."/>
            <person name="Ovreas L."/>
            <person name="Rohde M."/>
            <person name="Galperin M.Y."/>
            <person name="Jogler C."/>
        </authorList>
    </citation>
    <scope>NUCLEOTIDE SEQUENCE [LARGE SCALE GENOMIC DNA]</scope>
    <source>
        <strain evidence="2 3">Mal52</strain>
    </source>
</reference>
<name>A0A517ZUI1_9PLAN</name>
<organism evidence="2 3">
    <name type="scientific">Symmachiella dynata</name>
    <dbReference type="NCBI Taxonomy" id="2527995"/>
    <lineage>
        <taxon>Bacteria</taxon>
        <taxon>Pseudomonadati</taxon>
        <taxon>Planctomycetota</taxon>
        <taxon>Planctomycetia</taxon>
        <taxon>Planctomycetales</taxon>
        <taxon>Planctomycetaceae</taxon>
        <taxon>Symmachiella</taxon>
    </lineage>
</organism>
<evidence type="ECO:0000313" key="3">
    <source>
        <dbReference type="Proteomes" id="UP000319383"/>
    </source>
</evidence>
<keyword evidence="3" id="KW-1185">Reference proteome</keyword>
<dbReference type="GO" id="GO:0030246">
    <property type="term" value="F:carbohydrate binding"/>
    <property type="evidence" value="ECO:0007669"/>
    <property type="project" value="InterPro"/>
</dbReference>
<evidence type="ECO:0000313" key="2">
    <source>
        <dbReference type="EMBL" id="QDU46120.1"/>
    </source>
</evidence>
<accession>A0A517ZUI1</accession>
<dbReference type="PANTHER" id="PTHR35532">
    <property type="entry name" value="SIMILAR TO POLYHYDROXYALKANOATE DEPOLYMERASE"/>
    <property type="match status" value="1"/>
</dbReference>
<dbReference type="KEGG" id="sdyn:Mal52_46170"/>
<dbReference type="SUPFAM" id="SSF49344">
    <property type="entry name" value="CBD9-like"/>
    <property type="match status" value="1"/>
</dbReference>
<sequence>MSSPRRCFFILFVILLTATSAVPITARLLKAAPRKVKPAPYTIYRTATPITIDGKLDEPGWFAAPSVGEFQFAWYKSGKREQTVAKLLWDDKNLYVSFICQDAHIAGTRTKHDSDVWEDDCVEVFTAPNPDLPMAYFNIEMSVRGAHLDGYHPSKKSTPLETNWNAEGIQIKASVVGTLNDDGDTDSFWILEAAIPFAAFAHVAKQTPPRPDDVWHLNLNRLGGDTNIQYSQWSPGTSAVPQYHRPQDFGRVIFSAATRPVQEVRDTK</sequence>
<dbReference type="GO" id="GO:0004553">
    <property type="term" value="F:hydrolase activity, hydrolyzing O-glycosyl compounds"/>
    <property type="evidence" value="ECO:0007669"/>
    <property type="project" value="InterPro"/>
</dbReference>